<comment type="caution">
    <text evidence="1">The sequence shown here is derived from an EMBL/GenBank/DDBJ whole genome shotgun (WGS) entry which is preliminary data.</text>
</comment>
<proteinExistence type="predicted"/>
<evidence type="ECO:0000313" key="2">
    <source>
        <dbReference type="Proteomes" id="UP000557566"/>
    </source>
</evidence>
<accession>A0A8H4LSK8</accession>
<keyword evidence="2" id="KW-1185">Reference proteome</keyword>
<dbReference type="AlphaFoldDB" id="A0A8H4LSK8"/>
<organism evidence="1 2">
    <name type="scientific">Ophiocordyceps sinensis</name>
    <dbReference type="NCBI Taxonomy" id="72228"/>
    <lineage>
        <taxon>Eukaryota</taxon>
        <taxon>Fungi</taxon>
        <taxon>Dikarya</taxon>
        <taxon>Ascomycota</taxon>
        <taxon>Pezizomycotina</taxon>
        <taxon>Sordariomycetes</taxon>
        <taxon>Hypocreomycetidae</taxon>
        <taxon>Hypocreales</taxon>
        <taxon>Ophiocordycipitaceae</taxon>
        <taxon>Ophiocordyceps</taxon>
    </lineage>
</organism>
<sequence>MDQMPALLASEYRQTRQTLHGELLLGCYTYPYAHRPYSRVRRPGRRVYDDLDAEHAGASWLDEKRNSTLLDVALLDWIRQRPEFRKAYVETDEDGKPKICVKAAELYESRTAMTTTI</sequence>
<evidence type="ECO:0000313" key="1">
    <source>
        <dbReference type="EMBL" id="KAF4504844.1"/>
    </source>
</evidence>
<dbReference type="EMBL" id="JAAVMX010000009">
    <property type="protein sequence ID" value="KAF4504844.1"/>
    <property type="molecule type" value="Genomic_DNA"/>
</dbReference>
<dbReference type="Proteomes" id="UP000557566">
    <property type="component" value="Unassembled WGS sequence"/>
</dbReference>
<name>A0A8H4LSK8_9HYPO</name>
<protein>
    <submittedName>
        <fullName evidence="1">Uncharacterized protein</fullName>
    </submittedName>
</protein>
<gene>
    <name evidence="1" type="ORF">G6O67_008243</name>
</gene>
<reference evidence="1 2" key="1">
    <citation type="journal article" date="2020" name="Genome Biol. Evol.">
        <title>A new high-quality draft genome assembly of the Chinese cordyceps Ophiocordyceps sinensis.</title>
        <authorList>
            <person name="Shu R."/>
            <person name="Zhang J."/>
            <person name="Meng Q."/>
            <person name="Zhang H."/>
            <person name="Zhou G."/>
            <person name="Li M."/>
            <person name="Wu P."/>
            <person name="Zhao Y."/>
            <person name="Chen C."/>
            <person name="Qin Q."/>
        </authorList>
    </citation>
    <scope>NUCLEOTIDE SEQUENCE [LARGE SCALE GENOMIC DNA]</scope>
    <source>
        <strain evidence="1 2">IOZ07</strain>
    </source>
</reference>